<dbReference type="EMBL" id="OR613467">
    <property type="protein sequence ID" value="WNT44361.1"/>
    <property type="molecule type" value="Genomic_DNA"/>
</dbReference>
<keyword evidence="2" id="KW-1185">Reference proteome</keyword>
<gene>
    <name evidence="1" type="primary">43</name>
    <name evidence="1" type="ORF">SEA_MABODAMACA_43</name>
</gene>
<accession>A0AA96NGU2</accession>
<evidence type="ECO:0000313" key="2">
    <source>
        <dbReference type="Proteomes" id="UP001305869"/>
    </source>
</evidence>
<dbReference type="Proteomes" id="UP001305869">
    <property type="component" value="Segment"/>
</dbReference>
<organism evidence="1 2">
    <name type="scientific">Microbacterium phage Mabodamaca</name>
    <dbReference type="NCBI Taxonomy" id="3078574"/>
    <lineage>
        <taxon>Viruses</taxon>
        <taxon>Duplodnaviria</taxon>
        <taxon>Heunggongvirae</taxon>
        <taxon>Uroviricota</taxon>
        <taxon>Caudoviricetes</taxon>
        <taxon>Casidaviridae</taxon>
        <taxon>Mabodamacavirus</taxon>
        <taxon>Mabodamacavirus mabodamaca</taxon>
    </lineage>
</organism>
<name>A0AA96NGU2_9CAUD</name>
<proteinExistence type="predicted"/>
<evidence type="ECO:0000313" key="1">
    <source>
        <dbReference type="EMBL" id="WNT44361.1"/>
    </source>
</evidence>
<protein>
    <submittedName>
        <fullName evidence="1">Uncharacterized protein</fullName>
    </submittedName>
</protein>
<sequence length="93" mass="10341">MTAERDARRVSSALIEARTILSRAETARAALRHSTDPAASDIAHALDELIERLAPYRRIRSGCPECGAPGRPHVDNSIGRPYWKRYTCEVPRG</sequence>
<reference evidence="1 2" key="1">
    <citation type="submission" date="2023-09" db="EMBL/GenBank/DDBJ databases">
        <authorList>
            <person name="Astacio K.C."/>
            <person name="Barreto J.C."/>
            <person name="Colon C.A."/>
            <person name="Dejesus A.I."/>
            <person name="Gragirenes D.A."/>
            <person name="Navarro A."/>
            <person name="Negron R.A."/>
            <person name="Nunez P.S."/>
            <person name="Ortiz C.A."/>
            <person name="Ortiz A.Y."/>
            <person name="Roman V.A."/>
            <person name="Sanchez M.A."/>
            <person name="Serrano K.M."/>
            <person name="Klyczek K."/>
            <person name="Ko C."/>
            <person name="Russell D.A."/>
            <person name="Jacobs-Sera D."/>
            <person name="Hatfull G.F."/>
        </authorList>
    </citation>
    <scope>NUCLEOTIDE SEQUENCE [LARGE SCALE GENOMIC DNA]</scope>
</reference>